<dbReference type="Pfam" id="PF07059">
    <property type="entry name" value="EDR2_C"/>
    <property type="match status" value="1"/>
</dbReference>
<dbReference type="Proteomes" id="UP000327085">
    <property type="component" value="Chromosome 3"/>
</dbReference>
<organism evidence="3 4">
    <name type="scientific">Prunus dulcis</name>
    <name type="common">Almond</name>
    <name type="synonym">Amygdalus dulcis</name>
    <dbReference type="NCBI Taxonomy" id="3755"/>
    <lineage>
        <taxon>Eukaryota</taxon>
        <taxon>Viridiplantae</taxon>
        <taxon>Streptophyta</taxon>
        <taxon>Embryophyta</taxon>
        <taxon>Tracheophyta</taxon>
        <taxon>Spermatophyta</taxon>
        <taxon>Magnoliopsida</taxon>
        <taxon>eudicotyledons</taxon>
        <taxon>Gunneridae</taxon>
        <taxon>Pentapetalae</taxon>
        <taxon>rosids</taxon>
        <taxon>fabids</taxon>
        <taxon>Rosales</taxon>
        <taxon>Rosaceae</taxon>
        <taxon>Amygdaloideae</taxon>
        <taxon>Amygdaleae</taxon>
        <taxon>Prunus</taxon>
    </lineage>
</organism>
<reference evidence="3" key="1">
    <citation type="submission" date="2019-07" db="EMBL/GenBank/DDBJ databases">
        <authorList>
            <person name="Alioto T."/>
            <person name="Alioto T."/>
            <person name="Gomez Garrido J."/>
        </authorList>
    </citation>
    <scope>NUCLEOTIDE SEQUENCE</scope>
</reference>
<dbReference type="AlphaFoldDB" id="A0A5E4EX62"/>
<accession>A0A5E4EX62</accession>
<dbReference type="Proteomes" id="UP001054821">
    <property type="component" value="Chromosome 3"/>
</dbReference>
<dbReference type="EMBL" id="CABIKO010000041">
    <property type="protein sequence ID" value="VVA20062.1"/>
    <property type="molecule type" value="Genomic_DNA"/>
</dbReference>
<sequence length="585" mass="66195">MGGCMSTPSKTIKLRKKHCQRVIKRHRKATCSASDSTKKRNTSFKKIYSDAGARVSDYAVSEFVHVDFENGATTTHRRSKVSNSTFHLAQLQWNLSQYDANVICQEEAWFDSVSILESDSDDDFISIHGDGFPLASNPIGNISSGQVLQYERSARFVDNGCKYEEYQSYMKIDGGKSDKITGKDERRESNRFSLISTQGYELSRLGKADEVCSKRKNILDHSYGSFKGLREDGRDSNEKIQDNALKSGLSRLVPSVSFNDKILGAQSLVPQSQRKPSAVFRLSFKRRSCDAEETIEQCQSKRFLYRPRPGYMIPCCRVEKPTSGSWSEIPPSTFKLRGQNYFKDKRKSPAPNYSPYTPIGVDVFVCPKKIHHIAQHLELPNVKANGKVPPLLVVNIQLPTYPAAMFLGDSDGEGMSLVMYFKASENFDKDISPQFQDSIKKMVDDETEKVKGFAKDSTVPFRERLKILAGVVNPEDLGLSSAEKKLVHAYNDKPVLSRPQHNFYKGPNYFEIDLDIHRFSYISRKGLESFRERLKNGILDFGLTIQAQKQEELPEQVLCCMRLNKIDFVDHGQIPGLVTLDDDES</sequence>
<dbReference type="Gramene" id="VVA20062">
    <property type="protein sequence ID" value="VVA20062"/>
    <property type="gene ID" value="Prudul26B024052"/>
</dbReference>
<evidence type="ECO:0000313" key="5">
    <source>
        <dbReference type="Proteomes" id="UP001054821"/>
    </source>
</evidence>
<dbReference type="PANTHER" id="PTHR31558:SF16">
    <property type="entry name" value="FAMILY PROTEIN, PUTATIVE (DUF1336)-RELATED"/>
    <property type="match status" value="1"/>
</dbReference>
<evidence type="ECO:0000259" key="1">
    <source>
        <dbReference type="Pfam" id="PF07059"/>
    </source>
</evidence>
<keyword evidence="5" id="KW-1185">Reference proteome</keyword>
<proteinExistence type="predicted"/>
<dbReference type="InterPro" id="IPR009769">
    <property type="entry name" value="EDR2_C"/>
</dbReference>
<reference evidence="2 5" key="3">
    <citation type="journal article" date="2022" name="G3 (Bethesda)">
        <title>Whole-genome sequence and methylome profiling of the almond [Prunus dulcis (Mill.) D.A. Webb] cultivar 'Nonpareil'.</title>
        <authorList>
            <person name="D'Amico-Willman K.M."/>
            <person name="Ouma W.Z."/>
            <person name="Meulia T."/>
            <person name="Sideli G.M."/>
            <person name="Gradziel T.M."/>
            <person name="Fresnedo-Ramirez J."/>
        </authorList>
    </citation>
    <scope>NUCLEOTIDE SEQUENCE [LARGE SCALE GENOMIC DNA]</scope>
    <source>
        <strain evidence="2">Clone GOH B32 T37-40</strain>
    </source>
</reference>
<dbReference type="PANTHER" id="PTHR31558">
    <property type="entry name" value="CW14 PROTEIN"/>
    <property type="match status" value="1"/>
</dbReference>
<protein>
    <submittedName>
        <fullName evidence="3">PREDICTED: ENHANCED DISEASE RESISTANCE</fullName>
    </submittedName>
</protein>
<dbReference type="EMBL" id="JAJFAZ020000003">
    <property type="protein sequence ID" value="KAI5340930.1"/>
    <property type="molecule type" value="Genomic_DNA"/>
</dbReference>
<evidence type="ECO:0000313" key="3">
    <source>
        <dbReference type="EMBL" id="VVA20062.1"/>
    </source>
</evidence>
<dbReference type="InParanoid" id="A0A5E4EX62"/>
<gene>
    <name evidence="3" type="ORF">ALMOND_2B024052</name>
    <name evidence="2" type="ORF">L3X38_020204</name>
</gene>
<reference evidence="4" key="2">
    <citation type="journal article" date="2020" name="Plant J.">
        <title>Transposons played a major role in the diversification between the closely related almond and peach genomes: results from the almond genome sequence.</title>
        <authorList>
            <person name="Alioto T."/>
            <person name="Alexiou K.G."/>
            <person name="Bardil A."/>
            <person name="Barteri F."/>
            <person name="Castanera R."/>
            <person name="Cruz F."/>
            <person name="Dhingra A."/>
            <person name="Duval H."/>
            <person name="Fernandez I Marti A."/>
            <person name="Frias L."/>
            <person name="Galan B."/>
            <person name="Garcia J.L."/>
            <person name="Howad W."/>
            <person name="Gomez-Garrido J."/>
            <person name="Gut M."/>
            <person name="Julca I."/>
            <person name="Morata J."/>
            <person name="Puigdomenech P."/>
            <person name="Ribeca P."/>
            <person name="Rubio Cabetas M.J."/>
            <person name="Vlasova A."/>
            <person name="Wirthensohn M."/>
            <person name="Garcia-Mas J."/>
            <person name="Gabaldon T."/>
            <person name="Casacuberta J.M."/>
            <person name="Arus P."/>
        </authorList>
    </citation>
    <scope>NUCLEOTIDE SEQUENCE [LARGE SCALE GENOMIC DNA]</scope>
    <source>
        <strain evidence="4">cv. Texas</strain>
    </source>
</reference>
<feature type="domain" description="Protein ENHANCED DISEASE RESISTANCE 2 C-terminal" evidence="1">
    <location>
        <begin position="326"/>
        <end position="567"/>
    </location>
</feature>
<evidence type="ECO:0000313" key="4">
    <source>
        <dbReference type="Proteomes" id="UP000327085"/>
    </source>
</evidence>
<name>A0A5E4EX62_PRUDU</name>
<dbReference type="OMA" id="CKYEEYH"/>
<evidence type="ECO:0000313" key="2">
    <source>
        <dbReference type="EMBL" id="KAI5340930.1"/>
    </source>
</evidence>